<evidence type="ECO:0000313" key="1">
    <source>
        <dbReference type="EMBL" id="MCE3215087.1"/>
    </source>
</evidence>
<sequence length="84" mass="9560">MKYTDRRLPMNCRLCPAKCLMKRRLGYRASGHYPRPALHRCLPGQNQHNADVAPDDPCPHSFLLTTEDSRGSSWGSTYISLVSR</sequence>
<reference evidence="1 2" key="1">
    <citation type="journal article" date="2021" name="BMC Genomics">
        <title>Datura genome reveals duplications of psychoactive alkaloid biosynthetic genes and high mutation rate following tissue culture.</title>
        <authorList>
            <person name="Rajewski A."/>
            <person name="Carter-House D."/>
            <person name="Stajich J."/>
            <person name="Litt A."/>
        </authorList>
    </citation>
    <scope>NUCLEOTIDE SEQUENCE [LARGE SCALE GENOMIC DNA]</scope>
    <source>
        <strain evidence="1">AR-01</strain>
    </source>
</reference>
<dbReference type="EMBL" id="JACEIK010010260">
    <property type="protein sequence ID" value="MCE3215087.1"/>
    <property type="molecule type" value="Genomic_DNA"/>
</dbReference>
<evidence type="ECO:0000313" key="2">
    <source>
        <dbReference type="Proteomes" id="UP000823775"/>
    </source>
</evidence>
<feature type="non-terminal residue" evidence="1">
    <location>
        <position position="84"/>
    </location>
</feature>
<protein>
    <submittedName>
        <fullName evidence="1">Uncharacterized protein</fullName>
    </submittedName>
</protein>
<name>A0ABS8WQA4_DATST</name>
<gene>
    <name evidence="1" type="ORF">HAX54_000785</name>
</gene>
<comment type="caution">
    <text evidence="1">The sequence shown here is derived from an EMBL/GenBank/DDBJ whole genome shotgun (WGS) entry which is preliminary data.</text>
</comment>
<accession>A0ABS8WQA4</accession>
<organism evidence="1 2">
    <name type="scientific">Datura stramonium</name>
    <name type="common">Jimsonweed</name>
    <name type="synonym">Common thornapple</name>
    <dbReference type="NCBI Taxonomy" id="4076"/>
    <lineage>
        <taxon>Eukaryota</taxon>
        <taxon>Viridiplantae</taxon>
        <taxon>Streptophyta</taxon>
        <taxon>Embryophyta</taxon>
        <taxon>Tracheophyta</taxon>
        <taxon>Spermatophyta</taxon>
        <taxon>Magnoliopsida</taxon>
        <taxon>eudicotyledons</taxon>
        <taxon>Gunneridae</taxon>
        <taxon>Pentapetalae</taxon>
        <taxon>asterids</taxon>
        <taxon>lamiids</taxon>
        <taxon>Solanales</taxon>
        <taxon>Solanaceae</taxon>
        <taxon>Solanoideae</taxon>
        <taxon>Datureae</taxon>
        <taxon>Datura</taxon>
    </lineage>
</organism>
<dbReference type="Proteomes" id="UP000823775">
    <property type="component" value="Unassembled WGS sequence"/>
</dbReference>
<proteinExistence type="predicted"/>
<keyword evidence="2" id="KW-1185">Reference proteome</keyword>